<evidence type="ECO:0000313" key="3">
    <source>
        <dbReference type="Proteomes" id="UP001157114"/>
    </source>
</evidence>
<proteinExistence type="predicted"/>
<comment type="caution">
    <text evidence="2">The sequence shown here is derived from an EMBL/GenBank/DDBJ whole genome shotgun (WGS) entry which is preliminary data.</text>
</comment>
<reference evidence="2 3" key="1">
    <citation type="submission" date="2023-03" db="EMBL/GenBank/DDBJ databases">
        <title>Draft genome sequence of the bacteria which degrade cell wall of Tricholomamatutake.</title>
        <authorList>
            <person name="Konishi Y."/>
            <person name="Fukuta Y."/>
            <person name="Shirasaka N."/>
        </authorList>
    </citation>
    <scope>NUCLEOTIDE SEQUENCE [LARGE SCALE GENOMIC DNA]</scope>
    <source>
        <strain evidence="3">mu1</strain>
    </source>
</reference>
<dbReference type="RefSeq" id="WP_284236780.1">
    <property type="nucleotide sequence ID" value="NZ_BSSQ01000001.1"/>
</dbReference>
<protein>
    <submittedName>
        <fullName evidence="2">Uncharacterized protein</fullName>
    </submittedName>
</protein>
<sequence>MRKYGVTLMLITLLAFLLSACSHQPSYGTPPPINKLKWGMNVKEAFHVLGIAEKDTTQTTLGTTRTFIAKEQIKINNRLAEVSFTFDDYFAEPVLIGITALFNPEDVEYVEKEITKQRGQGEYQYTATSEALRATWNDDKLETNERWKAAVEEIYRNNGVKITDDPLKDGVSVDYKPITSCNLTLDKSSPLYGRVSYSGEVAAMLNYPEKFAPKP</sequence>
<evidence type="ECO:0000313" key="2">
    <source>
        <dbReference type="EMBL" id="GLX66104.1"/>
    </source>
</evidence>
<gene>
    <name evidence="2" type="ORF">MU1_04480</name>
</gene>
<keyword evidence="1" id="KW-0732">Signal</keyword>
<evidence type="ECO:0000256" key="1">
    <source>
        <dbReference type="SAM" id="SignalP"/>
    </source>
</evidence>
<dbReference type="EMBL" id="BSSQ01000001">
    <property type="protein sequence ID" value="GLX66104.1"/>
    <property type="molecule type" value="Genomic_DNA"/>
</dbReference>
<name>A0ABQ6G575_9BACL</name>
<feature type="signal peptide" evidence="1">
    <location>
        <begin position="1"/>
        <end position="28"/>
    </location>
</feature>
<keyword evidence="3" id="KW-1185">Reference proteome</keyword>
<organism evidence="2 3">
    <name type="scientific">Paenibacillus glycanilyticus</name>
    <dbReference type="NCBI Taxonomy" id="126569"/>
    <lineage>
        <taxon>Bacteria</taxon>
        <taxon>Bacillati</taxon>
        <taxon>Bacillota</taxon>
        <taxon>Bacilli</taxon>
        <taxon>Bacillales</taxon>
        <taxon>Paenibacillaceae</taxon>
        <taxon>Paenibacillus</taxon>
    </lineage>
</organism>
<dbReference type="Proteomes" id="UP001157114">
    <property type="component" value="Unassembled WGS sequence"/>
</dbReference>
<accession>A0ABQ6G575</accession>
<feature type="chain" id="PRO_5046456672" evidence="1">
    <location>
        <begin position="29"/>
        <end position="215"/>
    </location>
</feature>
<dbReference type="PROSITE" id="PS51257">
    <property type="entry name" value="PROKAR_LIPOPROTEIN"/>
    <property type="match status" value="1"/>
</dbReference>